<evidence type="ECO:0000313" key="8">
    <source>
        <dbReference type="Proteomes" id="UP000671862"/>
    </source>
</evidence>
<dbReference type="SMART" id="SM00342">
    <property type="entry name" value="HTH_ARAC"/>
    <property type="match status" value="1"/>
</dbReference>
<dbReference type="InterPro" id="IPR018062">
    <property type="entry name" value="HTH_AraC-typ_CS"/>
</dbReference>
<dbReference type="PROSITE" id="PS50887">
    <property type="entry name" value="GGDEF"/>
    <property type="match status" value="1"/>
</dbReference>
<dbReference type="Gene3D" id="3.30.70.270">
    <property type="match status" value="1"/>
</dbReference>
<evidence type="ECO:0000256" key="4">
    <source>
        <dbReference type="SAM" id="Coils"/>
    </source>
</evidence>
<keyword evidence="3" id="KW-0804">Transcription</keyword>
<dbReference type="RefSeq" id="WP_207566259.1">
    <property type="nucleotide sequence ID" value="NZ_CP071446.1"/>
</dbReference>
<dbReference type="EMBL" id="CP071446">
    <property type="protein sequence ID" value="QTA37534.1"/>
    <property type="molecule type" value="Genomic_DNA"/>
</dbReference>
<evidence type="ECO:0000259" key="6">
    <source>
        <dbReference type="PROSITE" id="PS50887"/>
    </source>
</evidence>
<keyword evidence="8" id="KW-1185">Reference proteome</keyword>
<dbReference type="Gene3D" id="1.10.10.60">
    <property type="entry name" value="Homeodomain-like"/>
    <property type="match status" value="2"/>
</dbReference>
<feature type="domain" description="GGDEF" evidence="6">
    <location>
        <begin position="173"/>
        <end position="306"/>
    </location>
</feature>
<accession>A0ABX7S4X0</accession>
<evidence type="ECO:0000256" key="2">
    <source>
        <dbReference type="ARBA" id="ARBA00023125"/>
    </source>
</evidence>
<dbReference type="InterPro" id="IPR000160">
    <property type="entry name" value="GGDEF_dom"/>
</dbReference>
<dbReference type="Pfam" id="PF00990">
    <property type="entry name" value="GGDEF"/>
    <property type="match status" value="1"/>
</dbReference>
<evidence type="ECO:0000259" key="5">
    <source>
        <dbReference type="PROSITE" id="PS01124"/>
    </source>
</evidence>
<dbReference type="PANTHER" id="PTHR44757">
    <property type="entry name" value="DIGUANYLATE CYCLASE DGCP"/>
    <property type="match status" value="1"/>
</dbReference>
<evidence type="ECO:0000256" key="1">
    <source>
        <dbReference type="ARBA" id="ARBA00023015"/>
    </source>
</evidence>
<dbReference type="CDD" id="cd01949">
    <property type="entry name" value="GGDEF"/>
    <property type="match status" value="1"/>
</dbReference>
<dbReference type="InterPro" id="IPR029787">
    <property type="entry name" value="Nucleotide_cyclase"/>
</dbReference>
<dbReference type="SUPFAM" id="SSF46689">
    <property type="entry name" value="Homeodomain-like"/>
    <property type="match status" value="2"/>
</dbReference>
<organism evidence="7 8">
    <name type="scientific">Thermosipho ferrireducens</name>
    <dbReference type="NCBI Taxonomy" id="2571116"/>
    <lineage>
        <taxon>Bacteria</taxon>
        <taxon>Thermotogati</taxon>
        <taxon>Thermotogota</taxon>
        <taxon>Thermotogae</taxon>
        <taxon>Thermotogales</taxon>
        <taxon>Fervidobacteriaceae</taxon>
        <taxon>Thermosipho</taxon>
    </lineage>
</organism>
<dbReference type="PRINTS" id="PR00032">
    <property type="entry name" value="HTHARAC"/>
</dbReference>
<dbReference type="NCBIfam" id="TIGR00254">
    <property type="entry name" value="GGDEF"/>
    <property type="match status" value="1"/>
</dbReference>
<dbReference type="SMART" id="SM00267">
    <property type="entry name" value="GGDEF"/>
    <property type="match status" value="1"/>
</dbReference>
<sequence length="306" mass="35287">MYKKSHVITLKISYNFFVPIKGDVMKMNVEIIKLIADSLDYIEENLLEDIHLSDIAENYNISVSLYCKLFKNLLGFTVKEYIIKRRMALSARDLIFTKESILFIALKYGYSGYEQFSRAFKKVFKVSPGRYRREGVYVNIFPKIVLKVSDLDGGDYMTEMGNQNVIKKLKKLVEGYILVIDIDRFAEVNKNFGRKAGDFVLVEIAKRIKKTLDSFLNDVDVIRMGADEFVVILKGKDEEFVKKLSQKILEETNASIEFEEKLINVSVSIGISKFSANREEEEEIIEKARNAMLAAKKEGRSKFKIK</sequence>
<keyword evidence="2" id="KW-0238">DNA-binding</keyword>
<dbReference type="InterPro" id="IPR052155">
    <property type="entry name" value="Biofilm_reg_signaling"/>
</dbReference>
<dbReference type="Pfam" id="PF12833">
    <property type="entry name" value="HTH_18"/>
    <property type="match status" value="1"/>
</dbReference>
<dbReference type="InterPro" id="IPR043128">
    <property type="entry name" value="Rev_trsase/Diguanyl_cyclase"/>
</dbReference>
<name>A0ABX7S4X0_9BACT</name>
<dbReference type="PROSITE" id="PS00041">
    <property type="entry name" value="HTH_ARAC_FAMILY_1"/>
    <property type="match status" value="1"/>
</dbReference>
<dbReference type="InterPro" id="IPR018060">
    <property type="entry name" value="HTH_AraC"/>
</dbReference>
<dbReference type="SUPFAM" id="SSF55073">
    <property type="entry name" value="Nucleotide cyclase"/>
    <property type="match status" value="1"/>
</dbReference>
<gene>
    <name evidence="7" type="ORF">JYK00_07305</name>
</gene>
<proteinExistence type="predicted"/>
<dbReference type="PANTHER" id="PTHR44757:SF2">
    <property type="entry name" value="BIOFILM ARCHITECTURE MAINTENANCE PROTEIN MBAA"/>
    <property type="match status" value="1"/>
</dbReference>
<dbReference type="PROSITE" id="PS01124">
    <property type="entry name" value="HTH_ARAC_FAMILY_2"/>
    <property type="match status" value="1"/>
</dbReference>
<reference evidence="7 8" key="1">
    <citation type="submission" date="2021-03" db="EMBL/GenBank/DDBJ databases">
        <title>Thermosipho ferrireducens sp.nov., an anaerobic thermophilic iron-reducing bacterium isolated from a deep-sea hydrothermal sulfide deposits.</title>
        <authorList>
            <person name="Zeng X."/>
            <person name="Chen Y."/>
            <person name="Shao Z."/>
        </authorList>
    </citation>
    <scope>NUCLEOTIDE SEQUENCE [LARGE SCALE GENOMIC DNA]</scope>
    <source>
        <strain evidence="7 8">JL129W03</strain>
    </source>
</reference>
<dbReference type="InterPro" id="IPR020449">
    <property type="entry name" value="Tscrpt_reg_AraC-type_HTH"/>
</dbReference>
<dbReference type="Proteomes" id="UP000671862">
    <property type="component" value="Chromosome"/>
</dbReference>
<keyword evidence="4" id="KW-0175">Coiled coil</keyword>
<keyword evidence="1" id="KW-0805">Transcription regulation</keyword>
<feature type="coiled-coil region" evidence="4">
    <location>
        <begin position="271"/>
        <end position="298"/>
    </location>
</feature>
<evidence type="ECO:0000256" key="3">
    <source>
        <dbReference type="ARBA" id="ARBA00023163"/>
    </source>
</evidence>
<evidence type="ECO:0000313" key="7">
    <source>
        <dbReference type="EMBL" id="QTA37534.1"/>
    </source>
</evidence>
<protein>
    <submittedName>
        <fullName evidence="7">Diguanylate cyclase</fullName>
    </submittedName>
</protein>
<feature type="domain" description="HTH araC/xylS-type" evidence="5">
    <location>
        <begin position="36"/>
        <end position="134"/>
    </location>
</feature>
<dbReference type="InterPro" id="IPR009057">
    <property type="entry name" value="Homeodomain-like_sf"/>
</dbReference>